<dbReference type="PROSITE" id="PS50268">
    <property type="entry name" value="CADHERIN_2"/>
    <property type="match status" value="14"/>
</dbReference>
<dbReference type="Proteomes" id="UP000625711">
    <property type="component" value="Unassembled WGS sequence"/>
</dbReference>
<keyword evidence="12" id="KW-0325">Glycoprotein</keyword>
<evidence type="ECO:0000313" key="19">
    <source>
        <dbReference type="Proteomes" id="UP000625711"/>
    </source>
</evidence>
<reference evidence="18" key="1">
    <citation type="submission" date="2020-08" db="EMBL/GenBank/DDBJ databases">
        <title>Genome sequencing and assembly of the red palm weevil Rhynchophorus ferrugineus.</title>
        <authorList>
            <person name="Dias G.B."/>
            <person name="Bergman C.M."/>
            <person name="Manee M."/>
        </authorList>
    </citation>
    <scope>NUCLEOTIDE SEQUENCE</scope>
    <source>
        <strain evidence="18">AA-2017</strain>
        <tissue evidence="18">Whole larva</tissue>
    </source>
</reference>
<evidence type="ECO:0000256" key="12">
    <source>
        <dbReference type="ARBA" id="ARBA00023180"/>
    </source>
</evidence>
<keyword evidence="4 15" id="KW-0812">Transmembrane</keyword>
<dbReference type="GO" id="GO:0048731">
    <property type="term" value="P:system development"/>
    <property type="evidence" value="ECO:0007669"/>
    <property type="project" value="UniProtKB-ARBA"/>
</dbReference>
<dbReference type="OrthoDB" id="6510378at2759"/>
<feature type="domain" description="Cadherin" evidence="17">
    <location>
        <begin position="713"/>
        <end position="825"/>
    </location>
</feature>
<dbReference type="PANTHER" id="PTHR24027">
    <property type="entry name" value="CADHERIN-23"/>
    <property type="match status" value="1"/>
</dbReference>
<dbReference type="GO" id="GO:0007163">
    <property type="term" value="P:establishment or maintenance of cell polarity"/>
    <property type="evidence" value="ECO:0007669"/>
    <property type="project" value="UniProtKB-ARBA"/>
</dbReference>
<feature type="domain" description="Cadherin" evidence="17">
    <location>
        <begin position="947"/>
        <end position="1050"/>
    </location>
</feature>
<dbReference type="PROSITE" id="PS00232">
    <property type="entry name" value="CADHERIN_1"/>
    <property type="match status" value="6"/>
</dbReference>
<dbReference type="FunFam" id="2.60.40.60:FF:000092">
    <property type="entry name" value="Protocadherin 8"/>
    <property type="match status" value="1"/>
</dbReference>
<dbReference type="FunFam" id="2.60.40.60:FF:000168">
    <property type="entry name" value="Cadherin-related family member 2"/>
    <property type="match status" value="1"/>
</dbReference>
<feature type="signal peptide" evidence="16">
    <location>
        <begin position="1"/>
        <end position="36"/>
    </location>
</feature>
<dbReference type="GO" id="GO:0008013">
    <property type="term" value="F:beta-catenin binding"/>
    <property type="evidence" value="ECO:0007669"/>
    <property type="project" value="TreeGrafter"/>
</dbReference>
<dbReference type="FunFam" id="2.60.40.60:FF:000124">
    <property type="entry name" value="Cadherin-related family member 1"/>
    <property type="match status" value="1"/>
</dbReference>
<feature type="domain" description="Cadherin" evidence="17">
    <location>
        <begin position="599"/>
        <end position="712"/>
    </location>
</feature>
<evidence type="ECO:0000256" key="1">
    <source>
        <dbReference type="ARBA" id="ARBA00004251"/>
    </source>
</evidence>
<dbReference type="FunFam" id="2.60.40.60:FF:000382">
    <property type="entry name" value="Cadherin 23"/>
    <property type="match status" value="1"/>
</dbReference>
<evidence type="ECO:0000256" key="4">
    <source>
        <dbReference type="ARBA" id="ARBA00022692"/>
    </source>
</evidence>
<feature type="chain" id="PRO_5032559203" description="Cadherin domain-containing protein" evidence="16">
    <location>
        <begin position="37"/>
        <end position="1867"/>
    </location>
</feature>
<keyword evidence="19" id="KW-1185">Reference proteome</keyword>
<keyword evidence="10 15" id="KW-0472">Membrane</keyword>
<evidence type="ECO:0000313" key="18">
    <source>
        <dbReference type="EMBL" id="KAF7269576.1"/>
    </source>
</evidence>
<dbReference type="GO" id="GO:0016342">
    <property type="term" value="C:catenin complex"/>
    <property type="evidence" value="ECO:0007669"/>
    <property type="project" value="TreeGrafter"/>
</dbReference>
<dbReference type="PANTHER" id="PTHR24027:SF422">
    <property type="entry name" value="CADHERIN DOMAIN-CONTAINING PROTEIN"/>
    <property type="match status" value="1"/>
</dbReference>
<feature type="domain" description="Cadherin" evidence="17">
    <location>
        <begin position="488"/>
        <end position="598"/>
    </location>
</feature>
<evidence type="ECO:0000256" key="5">
    <source>
        <dbReference type="ARBA" id="ARBA00022729"/>
    </source>
</evidence>
<dbReference type="GO" id="GO:0045296">
    <property type="term" value="F:cadherin binding"/>
    <property type="evidence" value="ECO:0007669"/>
    <property type="project" value="TreeGrafter"/>
</dbReference>
<dbReference type="SMART" id="SM00112">
    <property type="entry name" value="CA"/>
    <property type="match status" value="14"/>
</dbReference>
<dbReference type="Gene3D" id="2.60.40.60">
    <property type="entry name" value="Cadherins"/>
    <property type="match status" value="14"/>
</dbReference>
<feature type="domain" description="Cadherin" evidence="17">
    <location>
        <begin position="154"/>
        <end position="261"/>
    </location>
</feature>
<dbReference type="GO" id="GO:0048513">
    <property type="term" value="P:animal organ development"/>
    <property type="evidence" value="ECO:0007669"/>
    <property type="project" value="UniProtKB-ARBA"/>
</dbReference>
<protein>
    <recommendedName>
        <fullName evidence="17">Cadherin domain-containing protein</fullName>
    </recommendedName>
</protein>
<evidence type="ECO:0000256" key="14">
    <source>
        <dbReference type="PROSITE-ProRule" id="PRU00043"/>
    </source>
</evidence>
<dbReference type="GO" id="GO:0030154">
    <property type="term" value="P:cell differentiation"/>
    <property type="evidence" value="ECO:0007669"/>
    <property type="project" value="UniProtKB-ARBA"/>
</dbReference>
<name>A0A834M2G7_RHYFE</name>
<evidence type="ECO:0000256" key="10">
    <source>
        <dbReference type="ARBA" id="ARBA00023136"/>
    </source>
</evidence>
<comment type="caution">
    <text evidence="18">The sequence shown here is derived from an EMBL/GenBank/DDBJ whole genome shotgun (WGS) entry which is preliminary data.</text>
</comment>
<dbReference type="FunFam" id="2.60.40.60:FF:000118">
    <property type="entry name" value="protocadherin Fat 4"/>
    <property type="match status" value="1"/>
</dbReference>
<dbReference type="InterPro" id="IPR020894">
    <property type="entry name" value="Cadherin_CS"/>
</dbReference>
<feature type="domain" description="Cadherin" evidence="17">
    <location>
        <begin position="1274"/>
        <end position="1381"/>
    </location>
</feature>
<dbReference type="InterPro" id="IPR015919">
    <property type="entry name" value="Cadherin-like_sf"/>
</dbReference>
<dbReference type="FunFam" id="2.60.40.60:FF:000306">
    <property type="entry name" value="Cadherin 23"/>
    <property type="match status" value="1"/>
</dbReference>
<evidence type="ECO:0000256" key="13">
    <source>
        <dbReference type="ARBA" id="ARBA00059331"/>
    </source>
</evidence>
<accession>A0A834M2G7</accession>
<evidence type="ECO:0000256" key="15">
    <source>
        <dbReference type="SAM" id="Phobius"/>
    </source>
</evidence>
<keyword evidence="5 16" id="KW-0732">Signal</keyword>
<feature type="domain" description="Cadherin" evidence="17">
    <location>
        <begin position="372"/>
        <end position="487"/>
    </location>
</feature>
<keyword evidence="6" id="KW-0677">Repeat</keyword>
<feature type="domain" description="Cadherin" evidence="17">
    <location>
        <begin position="1382"/>
        <end position="1501"/>
    </location>
</feature>
<dbReference type="InterPro" id="IPR039808">
    <property type="entry name" value="Cadherin"/>
</dbReference>
<dbReference type="GO" id="GO:0001736">
    <property type="term" value="P:establishment of planar polarity"/>
    <property type="evidence" value="ECO:0007669"/>
    <property type="project" value="UniProtKB-ARBA"/>
</dbReference>
<dbReference type="GO" id="GO:0016477">
    <property type="term" value="P:cell migration"/>
    <property type="evidence" value="ECO:0007669"/>
    <property type="project" value="TreeGrafter"/>
</dbReference>
<evidence type="ECO:0000256" key="6">
    <source>
        <dbReference type="ARBA" id="ARBA00022737"/>
    </source>
</evidence>
<dbReference type="GO" id="GO:0048589">
    <property type="term" value="P:developmental growth"/>
    <property type="evidence" value="ECO:0007669"/>
    <property type="project" value="UniProtKB-ARBA"/>
</dbReference>
<gene>
    <name evidence="18" type="ORF">GWI33_017376</name>
</gene>
<evidence type="ECO:0000256" key="9">
    <source>
        <dbReference type="ARBA" id="ARBA00022989"/>
    </source>
</evidence>
<dbReference type="GO" id="GO:0005509">
    <property type="term" value="F:calcium ion binding"/>
    <property type="evidence" value="ECO:0007669"/>
    <property type="project" value="UniProtKB-UniRule"/>
</dbReference>
<dbReference type="FunFam" id="2.60.40.60:FF:000345">
    <property type="entry name" value="Cadherin 2"/>
    <property type="match status" value="1"/>
</dbReference>
<feature type="domain" description="Cadherin" evidence="17">
    <location>
        <begin position="1051"/>
        <end position="1161"/>
    </location>
</feature>
<dbReference type="EMBL" id="JAACXV010014210">
    <property type="protein sequence ID" value="KAF7269576.1"/>
    <property type="molecule type" value="Genomic_DNA"/>
</dbReference>
<dbReference type="GO" id="GO:0007156">
    <property type="term" value="P:homophilic cell adhesion via plasma membrane adhesion molecules"/>
    <property type="evidence" value="ECO:0007669"/>
    <property type="project" value="InterPro"/>
</dbReference>
<dbReference type="PRINTS" id="PR00205">
    <property type="entry name" value="CADHERIN"/>
</dbReference>
<evidence type="ECO:0000256" key="11">
    <source>
        <dbReference type="ARBA" id="ARBA00023157"/>
    </source>
</evidence>
<keyword evidence="3" id="KW-0245">EGF-like domain</keyword>
<dbReference type="SUPFAM" id="SSF49313">
    <property type="entry name" value="Cadherin-like"/>
    <property type="match status" value="14"/>
</dbReference>
<organism evidence="18 19">
    <name type="scientific">Rhynchophorus ferrugineus</name>
    <name type="common">Red palm weevil</name>
    <name type="synonym">Curculio ferrugineus</name>
    <dbReference type="NCBI Taxonomy" id="354439"/>
    <lineage>
        <taxon>Eukaryota</taxon>
        <taxon>Metazoa</taxon>
        <taxon>Ecdysozoa</taxon>
        <taxon>Arthropoda</taxon>
        <taxon>Hexapoda</taxon>
        <taxon>Insecta</taxon>
        <taxon>Pterygota</taxon>
        <taxon>Neoptera</taxon>
        <taxon>Endopterygota</taxon>
        <taxon>Coleoptera</taxon>
        <taxon>Polyphaga</taxon>
        <taxon>Cucujiformia</taxon>
        <taxon>Curculionidae</taxon>
        <taxon>Dryophthorinae</taxon>
        <taxon>Rhynchophorus</taxon>
    </lineage>
</organism>
<keyword evidence="11" id="KW-1015">Disulfide bond</keyword>
<proteinExistence type="predicted"/>
<dbReference type="InterPro" id="IPR002126">
    <property type="entry name" value="Cadherin-like_dom"/>
</dbReference>
<feature type="domain" description="Cadherin" evidence="17">
    <location>
        <begin position="1517"/>
        <end position="1623"/>
    </location>
</feature>
<dbReference type="FunFam" id="2.60.40.60:FF:000020">
    <property type="entry name" value="Dachsous cadherin-related 1b"/>
    <property type="match status" value="1"/>
</dbReference>
<feature type="transmembrane region" description="Helical" evidence="15">
    <location>
        <begin position="1724"/>
        <end position="1745"/>
    </location>
</feature>
<feature type="domain" description="Cadherin" evidence="17">
    <location>
        <begin position="1162"/>
        <end position="1271"/>
    </location>
</feature>
<feature type="domain" description="Cadherin" evidence="17">
    <location>
        <begin position="58"/>
        <end position="153"/>
    </location>
</feature>
<evidence type="ECO:0000256" key="16">
    <source>
        <dbReference type="SAM" id="SignalP"/>
    </source>
</evidence>
<comment type="function">
    <text evidence="13">Cadherins are calcium-dependent cell adhesion proteins. They preferentially interact with themselves in a homophilic manner in connecting cells.</text>
</comment>
<sequence length="1867" mass="208752">MRMPINPFEVFCTKIRRCCSLVFLLLLFECLDMVCGNRPPRFLIDGQTEIVLRLKEGDETPIGSLLYKLKAYDPDGDPLTFGLRSSSGSDVIVVESTSNTEANVYLNKLLDREEQDEYALVLTLTDGRLGIGNYVTQSLLLLVEDVNDNAPVFKSHQNSIILREDAPPGVIAQLEATDADEGPYGQVLYHPGNDVDRTLFSVSTVGEVAVVRLIGTLDYETQTVHQLKVLAVDRAKEGRVNTGTAIILVKVEDIEDQPPEFLKITPIARVVENSPIGTMVLQVKAVDGDRGINNKVVYTIEPSDGAFKIEKDTGRVVTGELLDREALPLGSSSYVLRIIATEVGGKKRPPASAWTEVTILVTDVNDEAPRFKSTAYECEIAENAPQNTPVTFLGNSDPEVFDYDQGINGTFELYVKGTDVFEITPKRAINEAPFTIKVKNGTALDFERTRNFNFTIVAREIVKINPKYTEVPIIVNVLDRNDNYPEFTKGSYEVWVAENCDIGTTVAWVQALDDDSGSFGTMGVRYTNIAGSISNLLNLHPASGVITVKTAGGPSWDREQISRHYLTVEARDDLGNGNRNTVQLIINIGDENDNSPVFAQNKYEARLLENKNGFEIPLRVEARDDDLNGTKNSEVEYILFGELHQNFTVDPFLGIVKPRGFMDFEDIEGPEEENVRILYLTVRARDHGIPSLYSEVPLHIYVEDVNDHAPQFERLFYNASVAEDAGGGTPIIQVEAFDMDGSTPNNRIVYRIQNGALDKFIIDSETGVISIASGANLDPDLSHPRKNHYSLNVLALDGGQGENQLHAAVTVDITILDVNNKNPEFLELEDLSIEENTPVGTVITKIRARDPDESARLIYILDEDNCQARNEREVILNARDVNCVSYFNLDPLTGILSVAKQIDREQIDLFRIGVLVRDTNSETGLQIDSATIKIQIEDINDNNPKFDQAFYKFAVQENSKNGILVGTVRAQDPDKNKTIVYQIETSSRNSHLIHMINSTGDLLVGSKIDRELHSWLNLTIKATDSGIPSRSGYTQVFVQILDENDNNPIFSAEPTALLVPEDAPPGTKIATIRASDADSGEYGKITFILDRLSSQGKFAIDSDNGDLRIARSLDREEKENYMLIIEAWDNYQYGFNARESRNAFKHLNVTIVDANDNPPELTVETACVNITEFQEVDQPITLVHASDADDPSTPNGQVLLDIAEDANEEGLFELVQISEWSAQIKAKRPLRGRHGTYPLIVRAQDLGSPSLFAEETVRICVMDYNDHPPVFISPPHNSTLRIPENATVGSALIQIKATDEDVGQNGAIRYKLKIDPAGHWRSFSLQAMSGILELRQPLNRRRQKIYDIRVEAYDLGVPTPLSSDLDLTIYVTDVNKYHPQFSEDEITVHFKENELPGIEVRRLPDTIDRDELDYDGPKAPVCYYIIAGNEQELFYLHPSEHTLQVTQPLDREERDSYLLLVKASEDCSRPPSGEHFFDSDDDTQLKVVVHIADVNDNPPRFIKRIFTGGVSTVTAFGTNFMQIKAEDLDEGDNARLSYYLVGRIQMTLTEGLENLSRQPFIVDRESGQVQLNFDPQQGMKGYFDFMVLVNDTDNLRDEARVFIYLLREDQRVRFVLRQHAPDLRDKIDVFRDVLGNVTGAIVNVDEFRIHANHDGTVDKTRTDLYLHLVDRQDNSILDVTDVLKLVDQNTEKLDALFKDFNVLDTQPGGSLALTSQLHTAGTTFWLSATSLFLLLLLLLCLALCINQRQTYQRKLKAATATAYVRADSDIDGRGLSILSGRVPNTNKHSMEGSNPIWLKAYENEWFKAPDDISNTSDHDSLDENAVCDDCSVGHTGSSAEDYKRQQNIYHDMPVPIPQPRKLETTEL</sequence>
<keyword evidence="8" id="KW-0130">Cell adhesion</keyword>
<feature type="domain" description="Cadherin" evidence="17">
    <location>
        <begin position="262"/>
        <end position="371"/>
    </location>
</feature>
<evidence type="ECO:0000259" key="17">
    <source>
        <dbReference type="PROSITE" id="PS50268"/>
    </source>
</evidence>
<comment type="subcellular location">
    <subcellularLocation>
        <location evidence="1">Cell membrane</location>
        <topology evidence="1">Single-pass type I membrane protein</topology>
    </subcellularLocation>
</comment>
<dbReference type="CDD" id="cd11304">
    <property type="entry name" value="Cadherin_repeat"/>
    <property type="match status" value="14"/>
</dbReference>
<dbReference type="FunFam" id="2.60.40.60:FF:000039">
    <property type="entry name" value="FAT atypical cadherin 3"/>
    <property type="match status" value="1"/>
</dbReference>
<feature type="domain" description="Cadherin" evidence="17">
    <location>
        <begin position="825"/>
        <end position="946"/>
    </location>
</feature>
<evidence type="ECO:0000256" key="3">
    <source>
        <dbReference type="ARBA" id="ARBA00022536"/>
    </source>
</evidence>
<keyword evidence="2" id="KW-1003">Cell membrane</keyword>
<evidence type="ECO:0000256" key="2">
    <source>
        <dbReference type="ARBA" id="ARBA00022475"/>
    </source>
</evidence>
<keyword evidence="9 15" id="KW-1133">Transmembrane helix</keyword>
<evidence type="ECO:0000256" key="8">
    <source>
        <dbReference type="ARBA" id="ARBA00022889"/>
    </source>
</evidence>
<dbReference type="Pfam" id="PF00028">
    <property type="entry name" value="Cadherin"/>
    <property type="match status" value="10"/>
</dbReference>
<keyword evidence="7 14" id="KW-0106">Calcium</keyword>
<evidence type="ECO:0000256" key="7">
    <source>
        <dbReference type="ARBA" id="ARBA00022837"/>
    </source>
</evidence>
<dbReference type="FunFam" id="2.60.40.60:FF:000098">
    <property type="entry name" value="cadherin-23 isoform X1"/>
    <property type="match status" value="1"/>
</dbReference>